<dbReference type="PROSITE" id="PS51257">
    <property type="entry name" value="PROKAR_LIPOPROTEIN"/>
    <property type="match status" value="1"/>
</dbReference>
<keyword evidence="3" id="KW-1185">Reference proteome</keyword>
<organism evidence="2 3">
    <name type="scientific">Cycloclasticus pugetii</name>
    <dbReference type="NCBI Taxonomy" id="34068"/>
    <lineage>
        <taxon>Bacteria</taxon>
        <taxon>Pseudomonadati</taxon>
        <taxon>Pseudomonadota</taxon>
        <taxon>Gammaproteobacteria</taxon>
        <taxon>Thiotrichales</taxon>
        <taxon>Piscirickettsiaceae</taxon>
        <taxon>Cycloclasticus</taxon>
    </lineage>
</organism>
<protein>
    <submittedName>
        <fullName evidence="2">Uncharacterized protein</fullName>
    </submittedName>
</protein>
<sequence>MKLLHMFTIIITLAFAITVSGCEPDGPAENAGEKIDNMTEDAAESIENAGEKLQEKVN</sequence>
<feature type="compositionally biased region" description="Basic and acidic residues" evidence="1">
    <location>
        <begin position="49"/>
        <end position="58"/>
    </location>
</feature>
<dbReference type="Proteomes" id="UP000015462">
    <property type="component" value="Unassembled WGS sequence"/>
</dbReference>
<dbReference type="EMBL" id="ASHL01000001">
    <property type="protein sequence ID" value="EPD13922.1"/>
    <property type="molecule type" value="Genomic_DNA"/>
</dbReference>
<dbReference type="AlphaFoldDB" id="A0AB33Z3W2"/>
<dbReference type="RefSeq" id="WP_015005723.1">
    <property type="nucleotide sequence ID" value="NZ_FQZJ01000017.1"/>
</dbReference>
<name>A0AB33Z3W2_9GAMM</name>
<gene>
    <name evidence="2" type="ORF">L196_00445</name>
</gene>
<reference evidence="2 3" key="1">
    <citation type="journal article" date="2013" name="Genome Announc.">
        <title>Genome Sequence of the Pyrene- and Fluoranthene-Degrading Bacterium Cycloclasticus sp. Strain PY97M.</title>
        <authorList>
            <person name="Cui Z."/>
            <person name="Xu G."/>
            <person name="Li Q."/>
            <person name="Gao W."/>
            <person name="Zheng L."/>
        </authorList>
    </citation>
    <scope>NUCLEOTIDE SEQUENCE [LARGE SCALE GENOMIC DNA]</scope>
    <source>
        <strain evidence="2 3">PY97M</strain>
    </source>
</reference>
<proteinExistence type="predicted"/>
<evidence type="ECO:0000313" key="2">
    <source>
        <dbReference type="EMBL" id="EPD13922.1"/>
    </source>
</evidence>
<evidence type="ECO:0000256" key="1">
    <source>
        <dbReference type="SAM" id="MobiDB-lite"/>
    </source>
</evidence>
<comment type="caution">
    <text evidence="2">The sequence shown here is derived from an EMBL/GenBank/DDBJ whole genome shotgun (WGS) entry which is preliminary data.</text>
</comment>
<evidence type="ECO:0000313" key="3">
    <source>
        <dbReference type="Proteomes" id="UP000015462"/>
    </source>
</evidence>
<feature type="region of interest" description="Disordered" evidence="1">
    <location>
        <begin position="25"/>
        <end position="58"/>
    </location>
</feature>
<accession>A0AB33Z3W2</accession>